<dbReference type="PRINTS" id="PR00031">
    <property type="entry name" value="HTHREPRESSR"/>
</dbReference>
<evidence type="ECO:0000256" key="7">
    <source>
        <dbReference type="PROSITE-ProRule" id="PRU00108"/>
    </source>
</evidence>
<dbReference type="SUPFAM" id="SSF46689">
    <property type="entry name" value="Homeodomain-like"/>
    <property type="match status" value="1"/>
</dbReference>
<dbReference type="PRINTS" id="PR00026">
    <property type="entry name" value="ENGRAILED"/>
</dbReference>
<dbReference type="GO" id="GO:0000978">
    <property type="term" value="F:RNA polymerase II cis-regulatory region sequence-specific DNA binding"/>
    <property type="evidence" value="ECO:0007669"/>
    <property type="project" value="TreeGrafter"/>
</dbReference>
<dbReference type="PRINTS" id="PR00024">
    <property type="entry name" value="HOMEOBOX"/>
</dbReference>
<feature type="non-terminal residue" evidence="10">
    <location>
        <position position="1"/>
    </location>
</feature>
<dbReference type="GO" id="GO:0030182">
    <property type="term" value="P:neuron differentiation"/>
    <property type="evidence" value="ECO:0007669"/>
    <property type="project" value="TreeGrafter"/>
</dbReference>
<dbReference type="CDD" id="cd00086">
    <property type="entry name" value="homeodomain"/>
    <property type="match status" value="1"/>
</dbReference>
<keyword evidence="5 7" id="KW-0371">Homeobox</keyword>
<evidence type="ECO:0000256" key="4">
    <source>
        <dbReference type="ARBA" id="ARBA00023125"/>
    </source>
</evidence>
<accession>A0A4Y2RJ51</accession>
<keyword evidence="3" id="KW-0217">Developmental protein</keyword>
<gene>
    <name evidence="10" type="primary">en2-a_1</name>
    <name evidence="10" type="ORF">AVEN_112441_1</name>
</gene>
<dbReference type="Pfam" id="PF00046">
    <property type="entry name" value="Homeodomain"/>
    <property type="match status" value="1"/>
</dbReference>
<feature type="DNA-binding region" description="Homeobox" evidence="7">
    <location>
        <begin position="15"/>
        <end position="74"/>
    </location>
</feature>
<dbReference type="AlphaFoldDB" id="A0A4Y2RJ51"/>
<evidence type="ECO:0000256" key="5">
    <source>
        <dbReference type="ARBA" id="ARBA00023155"/>
    </source>
</evidence>
<proteinExistence type="inferred from homology"/>
<organism evidence="10 11">
    <name type="scientific">Araneus ventricosus</name>
    <name type="common">Orbweaver spider</name>
    <name type="synonym">Epeira ventricosa</name>
    <dbReference type="NCBI Taxonomy" id="182803"/>
    <lineage>
        <taxon>Eukaryota</taxon>
        <taxon>Metazoa</taxon>
        <taxon>Ecdysozoa</taxon>
        <taxon>Arthropoda</taxon>
        <taxon>Chelicerata</taxon>
        <taxon>Arachnida</taxon>
        <taxon>Araneae</taxon>
        <taxon>Araneomorphae</taxon>
        <taxon>Entelegynae</taxon>
        <taxon>Araneoidea</taxon>
        <taxon>Araneidae</taxon>
        <taxon>Araneus</taxon>
    </lineage>
</organism>
<dbReference type="InterPro" id="IPR050720">
    <property type="entry name" value="Engrailed_Homeobox_TFs"/>
</dbReference>
<dbReference type="InterPro" id="IPR020479">
    <property type="entry name" value="HD_metazoa"/>
</dbReference>
<dbReference type="PROSITE" id="PS50071">
    <property type="entry name" value="HOMEOBOX_2"/>
    <property type="match status" value="1"/>
</dbReference>
<dbReference type="SMART" id="SM00389">
    <property type="entry name" value="HOX"/>
    <property type="match status" value="1"/>
</dbReference>
<reference evidence="10 11" key="1">
    <citation type="journal article" date="2019" name="Sci. Rep.">
        <title>Orb-weaving spider Araneus ventricosus genome elucidates the spidroin gene catalogue.</title>
        <authorList>
            <person name="Kono N."/>
            <person name="Nakamura H."/>
            <person name="Ohtoshi R."/>
            <person name="Moran D.A.P."/>
            <person name="Shinohara A."/>
            <person name="Yoshida Y."/>
            <person name="Fujiwara M."/>
            <person name="Mori M."/>
            <person name="Tomita M."/>
            <person name="Arakawa K."/>
        </authorList>
    </citation>
    <scope>NUCLEOTIDE SEQUENCE [LARGE SCALE GENOMIC DNA]</scope>
</reference>
<dbReference type="OrthoDB" id="6159439at2759"/>
<dbReference type="PROSITE" id="PS00027">
    <property type="entry name" value="HOMEOBOX_1"/>
    <property type="match status" value="1"/>
</dbReference>
<comment type="subcellular location">
    <subcellularLocation>
        <location evidence="1 7 8">Nucleus</location>
    </subcellularLocation>
</comment>
<dbReference type="PANTHER" id="PTHR24341">
    <property type="entry name" value="HOMEOBOX PROTEIN ENGRAILED"/>
    <property type="match status" value="1"/>
</dbReference>
<evidence type="ECO:0000313" key="11">
    <source>
        <dbReference type="Proteomes" id="UP000499080"/>
    </source>
</evidence>
<dbReference type="Gene3D" id="1.10.10.60">
    <property type="entry name" value="Homeodomain-like"/>
    <property type="match status" value="1"/>
</dbReference>
<comment type="similarity">
    <text evidence="2">Belongs to the engrailed homeobox family.</text>
</comment>
<dbReference type="PANTHER" id="PTHR24341:SF6">
    <property type="entry name" value="HOMEOBOX PROTEIN INVECTED"/>
    <property type="match status" value="1"/>
</dbReference>
<dbReference type="GO" id="GO:0000981">
    <property type="term" value="F:DNA-binding transcription factor activity, RNA polymerase II-specific"/>
    <property type="evidence" value="ECO:0007669"/>
    <property type="project" value="InterPro"/>
</dbReference>
<dbReference type="InterPro" id="IPR017970">
    <property type="entry name" value="Homeobox_CS"/>
</dbReference>
<dbReference type="InterPro" id="IPR009057">
    <property type="entry name" value="Homeodomain-like_sf"/>
</dbReference>
<dbReference type="InterPro" id="IPR000047">
    <property type="entry name" value="HTH_motif"/>
</dbReference>
<dbReference type="EMBL" id="BGPR01145464">
    <property type="protein sequence ID" value="GBN75842.1"/>
    <property type="molecule type" value="Genomic_DNA"/>
</dbReference>
<feature type="domain" description="Homeobox" evidence="9">
    <location>
        <begin position="13"/>
        <end position="73"/>
    </location>
</feature>
<evidence type="ECO:0000256" key="6">
    <source>
        <dbReference type="ARBA" id="ARBA00023242"/>
    </source>
</evidence>
<protein>
    <submittedName>
        <fullName evidence="10">Homeobox protein engrailed-2-A</fullName>
    </submittedName>
</protein>
<evidence type="ECO:0000256" key="8">
    <source>
        <dbReference type="RuleBase" id="RU000682"/>
    </source>
</evidence>
<dbReference type="InterPro" id="IPR019549">
    <property type="entry name" value="Homeobox-engrailed_C-terminal"/>
</dbReference>
<dbReference type="GO" id="GO:0005634">
    <property type="term" value="C:nucleus"/>
    <property type="evidence" value="ECO:0007669"/>
    <property type="project" value="UniProtKB-SubCell"/>
</dbReference>
<keyword evidence="4 7" id="KW-0238">DNA-binding</keyword>
<dbReference type="Proteomes" id="UP000499080">
    <property type="component" value="Unassembled WGS sequence"/>
</dbReference>
<comment type="caution">
    <text evidence="10">The sequence shown here is derived from an EMBL/GenBank/DDBJ whole genome shotgun (WGS) entry which is preliminary data.</text>
</comment>
<keyword evidence="6 7" id="KW-0539">Nucleus</keyword>
<evidence type="ECO:0000256" key="1">
    <source>
        <dbReference type="ARBA" id="ARBA00004123"/>
    </source>
</evidence>
<sequence>PRSRRQSRKMLSTDEKRCRTAFTMLQLNKLHMAFESNPYLCEKRRNELARDLELSESQVKIWFQNRRAKVKKAAGSKNPLAALLKEQGLYNHSTTKA</sequence>
<evidence type="ECO:0000313" key="10">
    <source>
        <dbReference type="EMBL" id="GBN75842.1"/>
    </source>
</evidence>
<evidence type="ECO:0000256" key="2">
    <source>
        <dbReference type="ARBA" id="ARBA00010896"/>
    </source>
</evidence>
<dbReference type="Pfam" id="PF10525">
    <property type="entry name" value="Engrail_1_C_sig"/>
    <property type="match status" value="1"/>
</dbReference>
<evidence type="ECO:0000256" key="3">
    <source>
        <dbReference type="ARBA" id="ARBA00022473"/>
    </source>
</evidence>
<name>A0A4Y2RJ51_ARAVE</name>
<dbReference type="InterPro" id="IPR000747">
    <property type="entry name" value="HD_engrailed"/>
</dbReference>
<evidence type="ECO:0000259" key="9">
    <source>
        <dbReference type="PROSITE" id="PS50071"/>
    </source>
</evidence>
<dbReference type="InterPro" id="IPR001356">
    <property type="entry name" value="HD"/>
</dbReference>
<keyword evidence="11" id="KW-1185">Reference proteome</keyword>